<keyword evidence="1" id="KW-0812">Transmembrane</keyword>
<dbReference type="Pfam" id="PF12730">
    <property type="entry name" value="ABC2_membrane_4"/>
    <property type="match status" value="1"/>
</dbReference>
<proteinExistence type="predicted"/>
<name>A0A919QXG6_9ACTN</name>
<dbReference type="Proteomes" id="UP000655287">
    <property type="component" value="Unassembled WGS sequence"/>
</dbReference>
<feature type="transmembrane region" description="Helical" evidence="1">
    <location>
        <begin position="51"/>
        <end position="73"/>
    </location>
</feature>
<feature type="transmembrane region" description="Helical" evidence="1">
    <location>
        <begin position="128"/>
        <end position="150"/>
    </location>
</feature>
<accession>A0A919QXG6</accession>
<evidence type="ECO:0000313" key="2">
    <source>
        <dbReference type="EMBL" id="GII75633.1"/>
    </source>
</evidence>
<dbReference type="PANTHER" id="PTHR37305:SF1">
    <property type="entry name" value="MEMBRANE PROTEIN"/>
    <property type="match status" value="1"/>
</dbReference>
<reference evidence="2" key="1">
    <citation type="submission" date="2021-01" db="EMBL/GenBank/DDBJ databases">
        <title>Whole genome shotgun sequence of Sphaerisporangium rufum NBRC 109079.</title>
        <authorList>
            <person name="Komaki H."/>
            <person name="Tamura T."/>
        </authorList>
    </citation>
    <scope>NUCLEOTIDE SEQUENCE</scope>
    <source>
        <strain evidence="2">NBRC 109079</strain>
    </source>
</reference>
<evidence type="ECO:0000256" key="1">
    <source>
        <dbReference type="SAM" id="Phobius"/>
    </source>
</evidence>
<dbReference type="PANTHER" id="PTHR37305">
    <property type="entry name" value="INTEGRAL MEMBRANE PROTEIN-RELATED"/>
    <property type="match status" value="1"/>
</dbReference>
<keyword evidence="3" id="KW-1185">Reference proteome</keyword>
<feature type="transmembrane region" description="Helical" evidence="1">
    <location>
        <begin position="93"/>
        <end position="122"/>
    </location>
</feature>
<organism evidence="2 3">
    <name type="scientific">Sphaerisporangium rufum</name>
    <dbReference type="NCBI Taxonomy" id="1381558"/>
    <lineage>
        <taxon>Bacteria</taxon>
        <taxon>Bacillati</taxon>
        <taxon>Actinomycetota</taxon>
        <taxon>Actinomycetes</taxon>
        <taxon>Streptosporangiales</taxon>
        <taxon>Streptosporangiaceae</taxon>
        <taxon>Sphaerisporangium</taxon>
    </lineage>
</organism>
<dbReference type="GO" id="GO:0140359">
    <property type="term" value="F:ABC-type transporter activity"/>
    <property type="evidence" value="ECO:0007669"/>
    <property type="project" value="InterPro"/>
</dbReference>
<dbReference type="RefSeq" id="WP_203982292.1">
    <property type="nucleotide sequence ID" value="NZ_BOOU01000009.1"/>
</dbReference>
<dbReference type="GO" id="GO:0005886">
    <property type="term" value="C:plasma membrane"/>
    <property type="evidence" value="ECO:0007669"/>
    <property type="project" value="UniProtKB-SubCell"/>
</dbReference>
<comment type="caution">
    <text evidence="2">The sequence shown here is derived from an EMBL/GenBank/DDBJ whole genome shotgun (WGS) entry which is preliminary data.</text>
</comment>
<protein>
    <submittedName>
        <fullName evidence="2">ABC transporter permease</fullName>
    </submittedName>
</protein>
<evidence type="ECO:0000313" key="3">
    <source>
        <dbReference type="Proteomes" id="UP000655287"/>
    </source>
</evidence>
<sequence>MNAVVAGITYRAVLGRRRVLLMVLLPLLLIALALVLRWVGSADEKAAVTLMQVYAIGTMLPLLGLIAGTGTIAPEIDDGTIIHLLSKPISRPVIAVTKFVVAASMLAVFAALPTFAAGYLLLRDEAGVAAGFGVGALAGGVAYAAVFLLLGVLTRHAVTVGIIYAVVWENLVGRFVPGARDLSIQQWAQTFADQISTSGFLKSSVAMGFAVPAILVVTIGSVLWAGHRLRSLSLTGEE</sequence>
<keyword evidence="1" id="KW-1133">Transmembrane helix</keyword>
<dbReference type="AlphaFoldDB" id="A0A919QXG6"/>
<feature type="transmembrane region" description="Helical" evidence="1">
    <location>
        <begin position="205"/>
        <end position="225"/>
    </location>
</feature>
<gene>
    <name evidence="2" type="ORF">Sru01_06150</name>
</gene>
<feature type="transmembrane region" description="Helical" evidence="1">
    <location>
        <begin position="19"/>
        <end position="39"/>
    </location>
</feature>
<dbReference type="EMBL" id="BOOU01000009">
    <property type="protein sequence ID" value="GII75633.1"/>
    <property type="molecule type" value="Genomic_DNA"/>
</dbReference>
<keyword evidence="1" id="KW-0472">Membrane</keyword>